<dbReference type="EMBL" id="HF935310">
    <property type="protein sequence ID" value="CCX06762.1"/>
    <property type="molecule type" value="Genomic_DNA"/>
</dbReference>
<gene>
    <name evidence="2" type="ORF">PCON_06349</name>
</gene>
<name>U4KXB9_PYROM</name>
<keyword evidence="3" id="KW-1185">Reference proteome</keyword>
<organism evidence="2 3">
    <name type="scientific">Pyronema omphalodes (strain CBS 100304)</name>
    <name type="common">Pyronema confluens</name>
    <dbReference type="NCBI Taxonomy" id="1076935"/>
    <lineage>
        <taxon>Eukaryota</taxon>
        <taxon>Fungi</taxon>
        <taxon>Dikarya</taxon>
        <taxon>Ascomycota</taxon>
        <taxon>Pezizomycotina</taxon>
        <taxon>Pezizomycetes</taxon>
        <taxon>Pezizales</taxon>
        <taxon>Pyronemataceae</taxon>
        <taxon>Pyronema</taxon>
    </lineage>
</organism>
<sequence>MNLTPAFWPPCRCLALLIEIITFLESQGPVFRVCIFKMPRIVALGDEDTEFPLQKFAETR</sequence>
<dbReference type="Proteomes" id="UP000018144">
    <property type="component" value="Unassembled WGS sequence"/>
</dbReference>
<evidence type="ECO:0000256" key="1">
    <source>
        <dbReference type="SAM" id="SignalP"/>
    </source>
</evidence>
<protein>
    <submittedName>
        <fullName evidence="2">Uncharacterized protein</fullName>
    </submittedName>
</protein>
<proteinExistence type="predicted"/>
<reference evidence="2 3" key="1">
    <citation type="journal article" date="2013" name="PLoS Genet.">
        <title>The genome and development-dependent transcriptomes of Pyronema confluens: a window into fungal evolution.</title>
        <authorList>
            <person name="Traeger S."/>
            <person name="Altegoer F."/>
            <person name="Freitag M."/>
            <person name="Gabaldon T."/>
            <person name="Kempken F."/>
            <person name="Kumar A."/>
            <person name="Marcet-Houben M."/>
            <person name="Poggeler S."/>
            <person name="Stajich J.E."/>
            <person name="Nowrousian M."/>
        </authorList>
    </citation>
    <scope>NUCLEOTIDE SEQUENCE [LARGE SCALE GENOMIC DNA]</scope>
    <source>
        <strain evidence="3">CBS 100304</strain>
        <tissue evidence="2">Vegetative mycelium</tissue>
    </source>
</reference>
<dbReference type="AlphaFoldDB" id="U4KXB9"/>
<evidence type="ECO:0000313" key="2">
    <source>
        <dbReference type="EMBL" id="CCX06762.1"/>
    </source>
</evidence>
<evidence type="ECO:0000313" key="3">
    <source>
        <dbReference type="Proteomes" id="UP000018144"/>
    </source>
</evidence>
<feature type="signal peptide" evidence="1">
    <location>
        <begin position="1"/>
        <end position="26"/>
    </location>
</feature>
<accession>U4KXB9</accession>
<keyword evidence="1" id="KW-0732">Signal</keyword>
<feature type="chain" id="PRO_5004651491" evidence="1">
    <location>
        <begin position="27"/>
        <end position="60"/>
    </location>
</feature>